<reference evidence="1" key="1">
    <citation type="submission" date="2014-11" db="EMBL/GenBank/DDBJ databases">
        <authorList>
            <person name="Amaro Gonzalez C."/>
        </authorList>
    </citation>
    <scope>NUCLEOTIDE SEQUENCE</scope>
</reference>
<organism evidence="1">
    <name type="scientific">Anguilla anguilla</name>
    <name type="common">European freshwater eel</name>
    <name type="synonym">Muraena anguilla</name>
    <dbReference type="NCBI Taxonomy" id="7936"/>
    <lineage>
        <taxon>Eukaryota</taxon>
        <taxon>Metazoa</taxon>
        <taxon>Chordata</taxon>
        <taxon>Craniata</taxon>
        <taxon>Vertebrata</taxon>
        <taxon>Euteleostomi</taxon>
        <taxon>Actinopterygii</taxon>
        <taxon>Neopterygii</taxon>
        <taxon>Teleostei</taxon>
        <taxon>Anguilliformes</taxon>
        <taxon>Anguillidae</taxon>
        <taxon>Anguilla</taxon>
    </lineage>
</organism>
<accession>A0A0E9W6F1</accession>
<sequence length="33" mass="3939">MRAKLEPCSRTADARFLRDRVLRFPFGEKKNQT</sequence>
<reference evidence="1" key="2">
    <citation type="journal article" date="2015" name="Fish Shellfish Immunol.">
        <title>Early steps in the European eel (Anguilla anguilla)-Vibrio vulnificus interaction in the gills: Role of the RtxA13 toxin.</title>
        <authorList>
            <person name="Callol A."/>
            <person name="Pajuelo D."/>
            <person name="Ebbesson L."/>
            <person name="Teles M."/>
            <person name="MacKenzie S."/>
            <person name="Amaro C."/>
        </authorList>
    </citation>
    <scope>NUCLEOTIDE SEQUENCE</scope>
</reference>
<protein>
    <submittedName>
        <fullName evidence="1">Uncharacterized protein</fullName>
    </submittedName>
</protein>
<evidence type="ECO:0000313" key="1">
    <source>
        <dbReference type="EMBL" id="JAH85175.1"/>
    </source>
</evidence>
<name>A0A0E9W6F1_ANGAN</name>
<proteinExistence type="predicted"/>
<dbReference type="EMBL" id="GBXM01023402">
    <property type="protein sequence ID" value="JAH85175.1"/>
    <property type="molecule type" value="Transcribed_RNA"/>
</dbReference>
<dbReference type="AlphaFoldDB" id="A0A0E9W6F1"/>